<evidence type="ECO:0000313" key="1">
    <source>
        <dbReference type="EMBL" id="MBG6138702.1"/>
    </source>
</evidence>
<sequence>MADEVRADVPELVRLASAFDAAATGLADALHAAQPAMAVPVGAFGNSRGGRDLAGSWAVVAEEAAAPVDQLCQALESDYDRLLLVAAAYQRADEDAAGRMATRQGPR</sequence>
<dbReference type="AlphaFoldDB" id="A0A8J7KRN3"/>
<reference evidence="1" key="1">
    <citation type="submission" date="2020-11" db="EMBL/GenBank/DDBJ databases">
        <title>Sequencing the genomes of 1000 actinobacteria strains.</title>
        <authorList>
            <person name="Klenk H.-P."/>
        </authorList>
    </citation>
    <scope>NUCLEOTIDE SEQUENCE</scope>
    <source>
        <strain evidence="1">DSM 45356</strain>
    </source>
</reference>
<keyword evidence="2" id="KW-1185">Reference proteome</keyword>
<protein>
    <recommendedName>
        <fullName evidence="3">Excreted virulence factor EspC (Type VII ESX diderm)</fullName>
    </recommendedName>
</protein>
<organism evidence="1 2">
    <name type="scientific">Longispora fulva</name>
    <dbReference type="NCBI Taxonomy" id="619741"/>
    <lineage>
        <taxon>Bacteria</taxon>
        <taxon>Bacillati</taxon>
        <taxon>Actinomycetota</taxon>
        <taxon>Actinomycetes</taxon>
        <taxon>Micromonosporales</taxon>
        <taxon>Micromonosporaceae</taxon>
        <taxon>Longispora</taxon>
    </lineage>
</organism>
<gene>
    <name evidence="1" type="ORF">IW245_004896</name>
</gene>
<proteinExistence type="predicted"/>
<dbReference type="EMBL" id="JADOUF010000001">
    <property type="protein sequence ID" value="MBG6138702.1"/>
    <property type="molecule type" value="Genomic_DNA"/>
</dbReference>
<evidence type="ECO:0008006" key="3">
    <source>
        <dbReference type="Google" id="ProtNLM"/>
    </source>
</evidence>
<dbReference type="RefSeq" id="WP_197005434.1">
    <property type="nucleotide sequence ID" value="NZ_BONS01000009.1"/>
</dbReference>
<dbReference type="Proteomes" id="UP000622552">
    <property type="component" value="Unassembled WGS sequence"/>
</dbReference>
<accession>A0A8J7KRN3</accession>
<evidence type="ECO:0000313" key="2">
    <source>
        <dbReference type="Proteomes" id="UP000622552"/>
    </source>
</evidence>
<name>A0A8J7KRN3_9ACTN</name>
<comment type="caution">
    <text evidence="1">The sequence shown here is derived from an EMBL/GenBank/DDBJ whole genome shotgun (WGS) entry which is preliminary data.</text>
</comment>